<protein>
    <recommendedName>
        <fullName evidence="2">histidine kinase</fullName>
        <ecNumber evidence="2">2.7.13.3</ecNumber>
    </recommendedName>
</protein>
<evidence type="ECO:0000256" key="5">
    <source>
        <dbReference type="ARBA" id="ARBA00022777"/>
    </source>
</evidence>
<feature type="domain" description="Response regulatory" evidence="9">
    <location>
        <begin position="300"/>
        <end position="417"/>
    </location>
</feature>
<dbReference type="FunFam" id="3.30.565.10:FF:000049">
    <property type="entry name" value="Two-component sensor histidine kinase"/>
    <property type="match status" value="1"/>
</dbReference>
<dbReference type="InterPro" id="IPR001789">
    <property type="entry name" value="Sig_transdc_resp-reg_receiver"/>
</dbReference>
<organism evidence="10 11">
    <name type="scientific">Prosthecodimorpha staleyi</name>
    <dbReference type="NCBI Taxonomy" id="2840188"/>
    <lineage>
        <taxon>Bacteria</taxon>
        <taxon>Pseudomonadati</taxon>
        <taxon>Pseudomonadota</taxon>
        <taxon>Alphaproteobacteria</taxon>
        <taxon>Hyphomicrobiales</taxon>
        <taxon>Ancalomicrobiaceae</taxon>
        <taxon>Prosthecodimorpha</taxon>
    </lineage>
</organism>
<feature type="domain" description="Histidine kinase" evidence="8">
    <location>
        <begin position="62"/>
        <end position="276"/>
    </location>
</feature>
<dbReference type="InterPro" id="IPR011006">
    <property type="entry name" value="CheY-like_superfamily"/>
</dbReference>
<dbReference type="Pfam" id="PF00072">
    <property type="entry name" value="Response_reg"/>
    <property type="match status" value="1"/>
</dbReference>
<sequence>MDSQGSAFSLFQTAIGLERQIRERTDELTRTLRKLERTNEELKTAKDAAEEANRSKTRFLAAAGHDLLQPVNAARLSVSALSDTRVSEEGRRFVRQIDRSLNTIESLLRTLLDMSKLDAGVMVPNLTAVPIAEVLAALESDFRPIARRKGLRLVIAPTTAWAVTDPVMLRRILQNLVSNALRYTERGGALVGVRARGPDHLRIDVVDTGAGIPPDRHLAIFEEFHRGGTEADDGEIALGLGLSIVQRLVGALGHLLSLTSTVGRGTVFSLVLPRAEPVLPVALENLMTRSLQGFGLSGALVALVENDEAVREATTALLERWSCRVAAGRSIDAVVTAFEAEGRAPDLVLADYHLDAGRTGIEAIRVLRRRFGWDIPAIVVTADHGDEVAQQAAASSAELMLKPVKPAELRALMTHMLQ</sequence>
<dbReference type="Gene3D" id="1.10.287.130">
    <property type="match status" value="1"/>
</dbReference>
<dbReference type="Gene3D" id="3.30.565.10">
    <property type="entry name" value="Histidine kinase-like ATPase, C-terminal domain"/>
    <property type="match status" value="1"/>
</dbReference>
<dbReference type="EMBL" id="JAHHZF010000010">
    <property type="protein sequence ID" value="MBT9291798.1"/>
    <property type="molecule type" value="Genomic_DNA"/>
</dbReference>
<dbReference type="CDD" id="cd00156">
    <property type="entry name" value="REC"/>
    <property type="match status" value="1"/>
</dbReference>
<evidence type="ECO:0000256" key="3">
    <source>
        <dbReference type="ARBA" id="ARBA00022553"/>
    </source>
</evidence>
<dbReference type="SUPFAM" id="SSF55874">
    <property type="entry name" value="ATPase domain of HSP90 chaperone/DNA topoisomerase II/histidine kinase"/>
    <property type="match status" value="1"/>
</dbReference>
<evidence type="ECO:0000256" key="2">
    <source>
        <dbReference type="ARBA" id="ARBA00012438"/>
    </source>
</evidence>
<evidence type="ECO:0000256" key="6">
    <source>
        <dbReference type="PROSITE-ProRule" id="PRU00169"/>
    </source>
</evidence>
<comment type="catalytic activity">
    <reaction evidence="1">
        <text>ATP + protein L-histidine = ADP + protein N-phospho-L-histidine.</text>
        <dbReference type="EC" id="2.7.13.3"/>
    </reaction>
</comment>
<dbReference type="PANTHER" id="PTHR43047">
    <property type="entry name" value="TWO-COMPONENT HISTIDINE PROTEIN KINASE"/>
    <property type="match status" value="1"/>
</dbReference>
<feature type="modified residue" description="4-aspartylphosphate" evidence="6">
    <location>
        <position position="351"/>
    </location>
</feature>
<dbReference type="InterPro" id="IPR036890">
    <property type="entry name" value="HATPase_C_sf"/>
</dbReference>
<dbReference type="InterPro" id="IPR003661">
    <property type="entry name" value="HisK_dim/P_dom"/>
</dbReference>
<dbReference type="SMART" id="SM00387">
    <property type="entry name" value="HATPase_c"/>
    <property type="match status" value="1"/>
</dbReference>
<dbReference type="Pfam" id="PF00512">
    <property type="entry name" value="HisKA"/>
    <property type="match status" value="1"/>
</dbReference>
<dbReference type="GO" id="GO:0000155">
    <property type="term" value="F:phosphorelay sensor kinase activity"/>
    <property type="evidence" value="ECO:0007669"/>
    <property type="project" value="InterPro"/>
</dbReference>
<evidence type="ECO:0000256" key="1">
    <source>
        <dbReference type="ARBA" id="ARBA00000085"/>
    </source>
</evidence>
<proteinExistence type="predicted"/>
<evidence type="ECO:0000259" key="8">
    <source>
        <dbReference type="PROSITE" id="PS50109"/>
    </source>
</evidence>
<keyword evidence="4" id="KW-0808">Transferase</keyword>
<evidence type="ECO:0000313" key="10">
    <source>
        <dbReference type="EMBL" id="MBT9291798.1"/>
    </source>
</evidence>
<dbReference type="AlphaFoldDB" id="A0A947GCU3"/>
<keyword evidence="11" id="KW-1185">Reference proteome</keyword>
<keyword evidence="5" id="KW-0418">Kinase</keyword>
<dbReference type="GO" id="GO:0009927">
    <property type="term" value="F:histidine phosphotransfer kinase activity"/>
    <property type="evidence" value="ECO:0007669"/>
    <property type="project" value="TreeGrafter"/>
</dbReference>
<dbReference type="SMART" id="SM00388">
    <property type="entry name" value="HisKA"/>
    <property type="match status" value="1"/>
</dbReference>
<dbReference type="SUPFAM" id="SSF47384">
    <property type="entry name" value="Homodimeric domain of signal transducing histidine kinase"/>
    <property type="match status" value="1"/>
</dbReference>
<keyword evidence="7" id="KW-0175">Coiled coil</keyword>
<reference evidence="10 11" key="1">
    <citation type="submission" date="2021-06" db="EMBL/GenBank/DDBJ databases">
        <authorList>
            <person name="Grouzdev D.S."/>
            <person name="Koziaeva V."/>
        </authorList>
    </citation>
    <scope>NUCLEOTIDE SEQUENCE [LARGE SCALE GENOMIC DNA]</scope>
    <source>
        <strain evidence="10 11">22</strain>
    </source>
</reference>
<evidence type="ECO:0000256" key="4">
    <source>
        <dbReference type="ARBA" id="ARBA00022679"/>
    </source>
</evidence>
<evidence type="ECO:0000259" key="9">
    <source>
        <dbReference type="PROSITE" id="PS50110"/>
    </source>
</evidence>
<dbReference type="Gene3D" id="3.40.50.2300">
    <property type="match status" value="1"/>
</dbReference>
<dbReference type="PRINTS" id="PR00344">
    <property type="entry name" value="BCTRLSENSOR"/>
</dbReference>
<dbReference type="InterPro" id="IPR003594">
    <property type="entry name" value="HATPase_dom"/>
</dbReference>
<feature type="coiled-coil region" evidence="7">
    <location>
        <begin position="18"/>
        <end position="55"/>
    </location>
</feature>
<dbReference type="PROSITE" id="PS50110">
    <property type="entry name" value="RESPONSE_REGULATORY"/>
    <property type="match status" value="1"/>
</dbReference>
<dbReference type="EC" id="2.7.13.3" evidence="2"/>
<dbReference type="InterPro" id="IPR036097">
    <property type="entry name" value="HisK_dim/P_sf"/>
</dbReference>
<dbReference type="SMART" id="SM00448">
    <property type="entry name" value="REC"/>
    <property type="match status" value="1"/>
</dbReference>
<name>A0A947GCU3_9HYPH</name>
<dbReference type="PANTHER" id="PTHR43047:SF9">
    <property type="entry name" value="HISTIDINE KINASE"/>
    <property type="match status" value="1"/>
</dbReference>
<dbReference type="GO" id="GO:0005886">
    <property type="term" value="C:plasma membrane"/>
    <property type="evidence" value="ECO:0007669"/>
    <property type="project" value="TreeGrafter"/>
</dbReference>
<evidence type="ECO:0000313" key="11">
    <source>
        <dbReference type="Proteomes" id="UP000766595"/>
    </source>
</evidence>
<dbReference type="PROSITE" id="PS50109">
    <property type="entry name" value="HIS_KIN"/>
    <property type="match status" value="1"/>
</dbReference>
<dbReference type="CDD" id="cd00075">
    <property type="entry name" value="HATPase"/>
    <property type="match status" value="1"/>
</dbReference>
<dbReference type="InterPro" id="IPR004358">
    <property type="entry name" value="Sig_transdc_His_kin-like_C"/>
</dbReference>
<dbReference type="InterPro" id="IPR005467">
    <property type="entry name" value="His_kinase_dom"/>
</dbReference>
<dbReference type="CDD" id="cd00082">
    <property type="entry name" value="HisKA"/>
    <property type="match status" value="1"/>
</dbReference>
<evidence type="ECO:0000256" key="7">
    <source>
        <dbReference type="SAM" id="Coils"/>
    </source>
</evidence>
<accession>A0A947GCU3</accession>
<gene>
    <name evidence="10" type="ORF">KL771_20190</name>
</gene>
<comment type="caution">
    <text evidence="10">The sequence shown here is derived from an EMBL/GenBank/DDBJ whole genome shotgun (WGS) entry which is preliminary data.</text>
</comment>
<dbReference type="Pfam" id="PF02518">
    <property type="entry name" value="HATPase_c"/>
    <property type="match status" value="1"/>
</dbReference>
<dbReference type="SUPFAM" id="SSF52172">
    <property type="entry name" value="CheY-like"/>
    <property type="match status" value="1"/>
</dbReference>
<keyword evidence="3 6" id="KW-0597">Phosphoprotein</keyword>
<dbReference type="Proteomes" id="UP000766595">
    <property type="component" value="Unassembled WGS sequence"/>
</dbReference>